<dbReference type="Pfam" id="PF06300">
    <property type="entry name" value="Tsp45I"/>
    <property type="match status" value="1"/>
</dbReference>
<comment type="caution">
    <text evidence="1">The sequence shown here is derived from an EMBL/GenBank/DDBJ whole genome shotgun (WGS) entry which is preliminary data.</text>
</comment>
<name>A0A3D8IWQ4_9HELI</name>
<gene>
    <name evidence="1" type="ORF">CQA62_03285</name>
</gene>
<protein>
    <submittedName>
        <fullName evidence="1">Uncharacterized protein</fullName>
    </submittedName>
</protein>
<sequence>MLISPNNIREIDSIKWDRLKKVFSVDEQEKIIESLLDFDFFPIKDFCIAYLRGDKSVIKFYYHN</sequence>
<evidence type="ECO:0000313" key="1">
    <source>
        <dbReference type="EMBL" id="RDU69682.1"/>
    </source>
</evidence>
<dbReference type="OrthoDB" id="9786971at2"/>
<evidence type="ECO:0000313" key="2">
    <source>
        <dbReference type="Proteomes" id="UP000257067"/>
    </source>
</evidence>
<dbReference type="RefSeq" id="WP_104724248.1">
    <property type="nucleotide sequence ID" value="NZ_NXLU01000002.1"/>
</dbReference>
<dbReference type="AlphaFoldDB" id="A0A3D8IWQ4"/>
<reference evidence="1 2" key="1">
    <citation type="submission" date="2018-04" db="EMBL/GenBank/DDBJ databases">
        <title>Novel Campyloabacter and Helicobacter Species and Strains.</title>
        <authorList>
            <person name="Mannion A.J."/>
            <person name="Shen Z."/>
            <person name="Fox J.G."/>
        </authorList>
    </citation>
    <scope>NUCLEOTIDE SEQUENCE [LARGE SCALE GENOMIC DNA]</scope>
    <source>
        <strain evidence="1 2">ATCC 700242</strain>
    </source>
</reference>
<accession>A0A3D8IWQ4</accession>
<organism evidence="1 2">
    <name type="scientific">Helicobacter cholecystus</name>
    <dbReference type="NCBI Taxonomy" id="45498"/>
    <lineage>
        <taxon>Bacteria</taxon>
        <taxon>Pseudomonadati</taxon>
        <taxon>Campylobacterota</taxon>
        <taxon>Epsilonproteobacteria</taxon>
        <taxon>Campylobacterales</taxon>
        <taxon>Helicobacteraceae</taxon>
        <taxon>Helicobacter</taxon>
    </lineage>
</organism>
<proteinExistence type="predicted"/>
<dbReference type="EMBL" id="NXLU01000002">
    <property type="protein sequence ID" value="RDU69682.1"/>
    <property type="molecule type" value="Genomic_DNA"/>
</dbReference>
<keyword evidence="2" id="KW-1185">Reference proteome</keyword>
<dbReference type="InterPro" id="IPR010443">
    <property type="entry name" value="Restrct_endonuc_II_Tsp45I"/>
</dbReference>
<dbReference type="Proteomes" id="UP000257067">
    <property type="component" value="Unassembled WGS sequence"/>
</dbReference>